<proteinExistence type="predicted"/>
<feature type="region of interest" description="Disordered" evidence="1">
    <location>
        <begin position="43"/>
        <end position="111"/>
    </location>
</feature>
<comment type="caution">
    <text evidence="2">The sequence shown here is derived from an EMBL/GenBank/DDBJ whole genome shotgun (WGS) entry which is preliminary data.</text>
</comment>
<keyword evidence="3" id="KW-1185">Reference proteome</keyword>
<evidence type="ECO:0000256" key="1">
    <source>
        <dbReference type="SAM" id="MobiDB-lite"/>
    </source>
</evidence>
<feature type="compositionally biased region" description="Gly residues" evidence="1">
    <location>
        <begin position="47"/>
        <end position="56"/>
    </location>
</feature>
<feature type="compositionally biased region" description="Basic and acidic residues" evidence="1">
    <location>
        <begin position="89"/>
        <end position="99"/>
    </location>
</feature>
<accession>A0A9N7TGY4</accession>
<organism evidence="2 3">
    <name type="scientific">Pleuronectes platessa</name>
    <name type="common">European plaice</name>
    <dbReference type="NCBI Taxonomy" id="8262"/>
    <lineage>
        <taxon>Eukaryota</taxon>
        <taxon>Metazoa</taxon>
        <taxon>Chordata</taxon>
        <taxon>Craniata</taxon>
        <taxon>Vertebrata</taxon>
        <taxon>Euteleostomi</taxon>
        <taxon>Actinopterygii</taxon>
        <taxon>Neopterygii</taxon>
        <taxon>Teleostei</taxon>
        <taxon>Neoteleostei</taxon>
        <taxon>Acanthomorphata</taxon>
        <taxon>Carangaria</taxon>
        <taxon>Pleuronectiformes</taxon>
        <taxon>Pleuronectoidei</taxon>
        <taxon>Pleuronectidae</taxon>
        <taxon>Pleuronectes</taxon>
    </lineage>
</organism>
<gene>
    <name evidence="2" type="ORF">PLEPLA_LOCUS476</name>
</gene>
<evidence type="ECO:0000313" key="2">
    <source>
        <dbReference type="EMBL" id="CAB1412782.1"/>
    </source>
</evidence>
<dbReference type="Proteomes" id="UP001153269">
    <property type="component" value="Unassembled WGS sequence"/>
</dbReference>
<dbReference type="EMBL" id="CADEAL010000020">
    <property type="protein sequence ID" value="CAB1412782.1"/>
    <property type="molecule type" value="Genomic_DNA"/>
</dbReference>
<protein>
    <submittedName>
        <fullName evidence="2">Uncharacterized protein</fullName>
    </submittedName>
</protein>
<dbReference type="AlphaFoldDB" id="A0A9N7TGY4"/>
<name>A0A9N7TGY4_PLEPL</name>
<reference evidence="2" key="1">
    <citation type="submission" date="2020-03" db="EMBL/GenBank/DDBJ databases">
        <authorList>
            <person name="Weist P."/>
        </authorList>
    </citation>
    <scope>NUCLEOTIDE SEQUENCE</scope>
</reference>
<feature type="compositionally biased region" description="Polar residues" evidence="1">
    <location>
        <begin position="100"/>
        <end position="111"/>
    </location>
</feature>
<evidence type="ECO:0000313" key="3">
    <source>
        <dbReference type="Proteomes" id="UP001153269"/>
    </source>
</evidence>
<sequence>MLCFPHQRGLRCECSQSPLDGEDESEEFLQRNACRRGVTELLFPAQGSGGEEAGPGEGEDDAAVGTDTGPAAKLKTGSQTSRHPWSVSIKDRQNSRGTDRTGSVDSETSSDCRTAALQVARKSVLDQLNHILFSETVRLVCISDQQSTDSAAGPSAVIHSESEV</sequence>